<dbReference type="Gene3D" id="1.10.620.20">
    <property type="entry name" value="Ribonucleotide Reductase, subunit A"/>
    <property type="match status" value="1"/>
</dbReference>
<dbReference type="Proteomes" id="UP000316770">
    <property type="component" value="Chromosome"/>
</dbReference>
<dbReference type="GO" id="GO:0016491">
    <property type="term" value="F:oxidoreductase activity"/>
    <property type="evidence" value="ECO:0007669"/>
    <property type="project" value="InterPro"/>
</dbReference>
<organism evidence="1 2">
    <name type="scientific">Rosistilla oblonga</name>
    <dbReference type="NCBI Taxonomy" id="2527990"/>
    <lineage>
        <taxon>Bacteria</taxon>
        <taxon>Pseudomonadati</taxon>
        <taxon>Planctomycetota</taxon>
        <taxon>Planctomycetia</taxon>
        <taxon>Pirellulales</taxon>
        <taxon>Pirellulaceae</taxon>
        <taxon>Rosistilla</taxon>
    </lineage>
</organism>
<dbReference type="InterPro" id="IPR012348">
    <property type="entry name" value="RNR-like"/>
</dbReference>
<reference evidence="1 2" key="1">
    <citation type="submission" date="2019-02" db="EMBL/GenBank/DDBJ databases">
        <title>Deep-cultivation of Planctomycetes and their phenomic and genomic characterization uncovers novel biology.</title>
        <authorList>
            <person name="Wiegand S."/>
            <person name="Jogler M."/>
            <person name="Boedeker C."/>
            <person name="Pinto D."/>
            <person name="Vollmers J."/>
            <person name="Rivas-Marin E."/>
            <person name="Kohn T."/>
            <person name="Peeters S.H."/>
            <person name="Heuer A."/>
            <person name="Rast P."/>
            <person name="Oberbeckmann S."/>
            <person name="Bunk B."/>
            <person name="Jeske O."/>
            <person name="Meyerdierks A."/>
            <person name="Storesund J.E."/>
            <person name="Kallscheuer N."/>
            <person name="Luecker S."/>
            <person name="Lage O.M."/>
            <person name="Pohl T."/>
            <person name="Merkel B.J."/>
            <person name="Hornburger P."/>
            <person name="Mueller R.-W."/>
            <person name="Bruemmer F."/>
            <person name="Labrenz M."/>
            <person name="Spormann A.M."/>
            <person name="Op den Camp H."/>
            <person name="Overmann J."/>
            <person name="Amann R."/>
            <person name="Jetten M.S.M."/>
            <person name="Mascher T."/>
            <person name="Medema M.H."/>
            <person name="Devos D.P."/>
            <person name="Kaster A.-K."/>
            <person name="Ovreas L."/>
            <person name="Rohde M."/>
            <person name="Galperin M.Y."/>
            <person name="Jogler C."/>
        </authorList>
    </citation>
    <scope>NUCLEOTIDE SEQUENCE [LARGE SCALE GENOMIC DNA]</scope>
    <source>
        <strain evidence="1 2">Mal33</strain>
    </source>
</reference>
<sequence length="498" mass="56489">MNGCSDCAVCVIASHGEIDAGKLHALRFHIIDENDVVESCSKLQIPSRSSIAYLPHDPIMKNPIRMLMLTLSLAVVCSQAMATNVMCPVLRDREATDEYVTTYQGKTVRFCCNECRQEFEQNAELYASEVPQLQNLAWSDRLRDFFDTNTRYVAIGLLLTLLIGLRAYGYQATNRIGDDPPTEAAIDVAEQFAQPASLPSERLPLRQRLLTAKVSPVIPLVILCGYLGYEIWSLRDHIASTALAEEIHFATFYDFGTPPVPERPADLENRLSGSYYRGNDERSPRLFNEGNYRTATFHIQLVDAQGTPLVAGDDISDREVFLNLDIDRPPFTPDFLYLPRVMETMFLTRKSEIFLGRDGPVEDAVMLETVEPMQRWNARFSLGKISCCSKELRGVVYVCEQRFYKPHWWSSSEQVGGARMHYGIRYDLATEDGRLTDASDMYMGALYRTRKFPKWKVPMTEWFSHEPIPELPGPNVEDKELLGIDDHEADRGVIAETL</sequence>
<dbReference type="AlphaFoldDB" id="A0A518IS04"/>
<evidence type="ECO:0008006" key="3">
    <source>
        <dbReference type="Google" id="ProtNLM"/>
    </source>
</evidence>
<evidence type="ECO:0000313" key="1">
    <source>
        <dbReference type="EMBL" id="QDV55851.1"/>
    </source>
</evidence>
<evidence type="ECO:0000313" key="2">
    <source>
        <dbReference type="Proteomes" id="UP000316770"/>
    </source>
</evidence>
<protein>
    <recommendedName>
        <fullName evidence="3">YHS domain protein</fullName>
    </recommendedName>
</protein>
<keyword evidence="2" id="KW-1185">Reference proteome</keyword>
<proteinExistence type="predicted"/>
<name>A0A518IS04_9BACT</name>
<dbReference type="EMBL" id="CP036318">
    <property type="protein sequence ID" value="QDV55851.1"/>
    <property type="molecule type" value="Genomic_DNA"/>
</dbReference>
<accession>A0A518IS04</accession>
<gene>
    <name evidence="1" type="ORF">Mal33_18300</name>
</gene>